<gene>
    <name evidence="1" type="ORF">D4T97_007125</name>
</gene>
<evidence type="ECO:0000313" key="1">
    <source>
        <dbReference type="EMBL" id="RST76524.1"/>
    </source>
</evidence>
<comment type="caution">
    <text evidence="1">The sequence shown here is derived from an EMBL/GenBank/DDBJ whole genome shotgun (WGS) entry which is preliminary data.</text>
</comment>
<reference evidence="1" key="1">
    <citation type="submission" date="2018-12" db="EMBL/GenBank/DDBJ databases">
        <authorList>
            <person name="Sun L."/>
            <person name="Chen Z."/>
        </authorList>
    </citation>
    <scope>NUCLEOTIDE SEQUENCE [LARGE SCALE GENOMIC DNA]</scope>
    <source>
        <strain evidence="1">3-2-2</strain>
    </source>
</reference>
<organism evidence="1 2">
    <name type="scientific">Siminovitchia acidinfaciens</name>
    <dbReference type="NCBI Taxonomy" id="2321395"/>
    <lineage>
        <taxon>Bacteria</taxon>
        <taxon>Bacillati</taxon>
        <taxon>Bacillota</taxon>
        <taxon>Bacilli</taxon>
        <taxon>Bacillales</taxon>
        <taxon>Bacillaceae</taxon>
        <taxon>Siminovitchia</taxon>
    </lineage>
</organism>
<dbReference type="EMBL" id="QYTV02000002">
    <property type="protein sequence ID" value="RST76524.1"/>
    <property type="molecule type" value="Genomic_DNA"/>
</dbReference>
<evidence type="ECO:0000313" key="2">
    <source>
        <dbReference type="Proteomes" id="UP000287156"/>
    </source>
</evidence>
<dbReference type="Pfam" id="PF19651">
    <property type="entry name" value="DUF6154"/>
    <property type="match status" value="1"/>
</dbReference>
<protein>
    <submittedName>
        <fullName evidence="1">DUF1836 domain-containing protein</fullName>
    </submittedName>
</protein>
<dbReference type="RefSeq" id="WP_126049105.1">
    <property type="nucleotide sequence ID" value="NZ_QYTV02000002.1"/>
</dbReference>
<accession>A0A429Y4Z9</accession>
<dbReference type="Proteomes" id="UP000287156">
    <property type="component" value="Unassembled WGS sequence"/>
</dbReference>
<dbReference type="OrthoDB" id="2381948at2"/>
<proteinExistence type="predicted"/>
<dbReference type="InterPro" id="IPR046152">
    <property type="entry name" value="DUF6154"/>
</dbReference>
<sequence>MKLIDELFEMYRDKLTGDEEDLDMITFAVLEGYDHEDLLEIVKDMNEYELQYFIRLYMMETLKGKFAQIEGRKQDGASFYRHLH</sequence>
<dbReference type="AlphaFoldDB" id="A0A429Y4Z9"/>
<name>A0A429Y4Z9_9BACI</name>
<keyword evidence="2" id="KW-1185">Reference proteome</keyword>